<name>A0AC35UBS1_9BILA</name>
<protein>
    <submittedName>
        <fullName evidence="2">Aurora kinase</fullName>
    </submittedName>
</protein>
<proteinExistence type="predicted"/>
<reference evidence="2" key="1">
    <citation type="submission" date="2016-11" db="UniProtKB">
        <authorList>
            <consortium name="WormBaseParasite"/>
        </authorList>
    </citation>
    <scope>IDENTIFICATION</scope>
    <source>
        <strain evidence="2">KR3021</strain>
    </source>
</reference>
<dbReference type="Proteomes" id="UP000095286">
    <property type="component" value="Unplaced"/>
</dbReference>
<accession>A0AC35UBS1</accession>
<organism evidence="1 2">
    <name type="scientific">Rhabditophanes sp. KR3021</name>
    <dbReference type="NCBI Taxonomy" id="114890"/>
    <lineage>
        <taxon>Eukaryota</taxon>
        <taxon>Metazoa</taxon>
        <taxon>Ecdysozoa</taxon>
        <taxon>Nematoda</taxon>
        <taxon>Chromadorea</taxon>
        <taxon>Rhabditida</taxon>
        <taxon>Tylenchina</taxon>
        <taxon>Panagrolaimomorpha</taxon>
        <taxon>Strongyloidoidea</taxon>
        <taxon>Alloionematidae</taxon>
        <taxon>Rhabditophanes</taxon>
    </lineage>
</organism>
<evidence type="ECO:0000313" key="1">
    <source>
        <dbReference type="Proteomes" id="UP000095286"/>
    </source>
</evidence>
<sequence>MTTVDTIATMHATSTDPAKEKRMWKIDEFEIGRCLGKGKFGNVYLARDRASKHVVALKVLFKEQIEKYQVQVQLSANLKRL</sequence>
<evidence type="ECO:0000313" key="2">
    <source>
        <dbReference type="WBParaSite" id="RSKR_0001004200.1"/>
    </source>
</evidence>
<dbReference type="WBParaSite" id="RSKR_0001004200.1">
    <property type="protein sequence ID" value="RSKR_0001004200.1"/>
    <property type="gene ID" value="RSKR_0001004200"/>
</dbReference>